<evidence type="ECO:0008006" key="5">
    <source>
        <dbReference type="Google" id="ProtNLM"/>
    </source>
</evidence>
<evidence type="ECO:0000313" key="3">
    <source>
        <dbReference type="EMBL" id="GAA4062754.1"/>
    </source>
</evidence>
<comment type="caution">
    <text evidence="3">The sequence shown here is derived from an EMBL/GenBank/DDBJ whole genome shotgun (WGS) entry which is preliminary data.</text>
</comment>
<feature type="region of interest" description="Disordered" evidence="1">
    <location>
        <begin position="54"/>
        <end position="79"/>
    </location>
</feature>
<protein>
    <recommendedName>
        <fullName evidence="5">Zinc-ribbon domain-containing protein</fullName>
    </recommendedName>
</protein>
<reference evidence="4" key="1">
    <citation type="journal article" date="2019" name="Int. J. Syst. Evol. Microbiol.">
        <title>The Global Catalogue of Microorganisms (GCM) 10K type strain sequencing project: providing services to taxonomists for standard genome sequencing and annotation.</title>
        <authorList>
            <consortium name="The Broad Institute Genomics Platform"/>
            <consortium name="The Broad Institute Genome Sequencing Center for Infectious Disease"/>
            <person name="Wu L."/>
            <person name="Ma J."/>
        </authorList>
    </citation>
    <scope>NUCLEOTIDE SEQUENCE [LARGE SCALE GENOMIC DNA]</scope>
    <source>
        <strain evidence="4">JCM 17250</strain>
    </source>
</reference>
<feature type="transmembrane region" description="Helical" evidence="2">
    <location>
        <begin position="250"/>
        <end position="277"/>
    </location>
</feature>
<keyword evidence="2" id="KW-0812">Transmembrane</keyword>
<name>A0ABP7VC48_9BACI</name>
<feature type="transmembrane region" description="Helical" evidence="2">
    <location>
        <begin position="213"/>
        <end position="238"/>
    </location>
</feature>
<evidence type="ECO:0000256" key="2">
    <source>
        <dbReference type="SAM" id="Phobius"/>
    </source>
</evidence>
<organism evidence="3 4">
    <name type="scientific">Amphibacillus indicireducens</name>
    <dbReference type="NCBI Taxonomy" id="1076330"/>
    <lineage>
        <taxon>Bacteria</taxon>
        <taxon>Bacillati</taxon>
        <taxon>Bacillota</taxon>
        <taxon>Bacilli</taxon>
        <taxon>Bacillales</taxon>
        <taxon>Bacillaceae</taxon>
        <taxon>Amphibacillus</taxon>
    </lineage>
</organism>
<keyword evidence="4" id="KW-1185">Reference proteome</keyword>
<dbReference type="EMBL" id="BAABDL010000038">
    <property type="protein sequence ID" value="GAA4062754.1"/>
    <property type="molecule type" value="Genomic_DNA"/>
</dbReference>
<feature type="compositionally biased region" description="Low complexity" evidence="1">
    <location>
        <begin position="54"/>
        <end position="68"/>
    </location>
</feature>
<evidence type="ECO:0000256" key="1">
    <source>
        <dbReference type="SAM" id="MobiDB-lite"/>
    </source>
</evidence>
<sequence length="287" mass="31466">MICGKCQTVNDPNAKFCVNCGKQIDHLKRQPVEEPSEVKVDDGVEEVVGAEAQVQEEAKQATAEETGAGSPGQPVRQMEPDPVLEKAKEIGQSFLNFLLEGVKAPFQASKSVGAEQADLINGLITLLIFSGFIPLSVFVLGSWGRPPFFATVVLPFILFIIFIAITVSVIFAVSRLMKSEIDFLQVFTRFMTFMIIPAGLAVLTFIVSIFNAYLFSTLLLALIFMTVSLASIGTIFTIKETKEKSGGLDVMYVVIIHFLIISLVLALFGDALLGQLMNQLNPFNFMW</sequence>
<feature type="transmembrane region" description="Helical" evidence="2">
    <location>
        <begin position="149"/>
        <end position="174"/>
    </location>
</feature>
<accession>A0ABP7VC48</accession>
<evidence type="ECO:0000313" key="4">
    <source>
        <dbReference type="Proteomes" id="UP001501734"/>
    </source>
</evidence>
<keyword evidence="2" id="KW-1133">Transmembrane helix</keyword>
<dbReference type="Proteomes" id="UP001501734">
    <property type="component" value="Unassembled WGS sequence"/>
</dbReference>
<feature type="transmembrane region" description="Helical" evidence="2">
    <location>
        <begin position="119"/>
        <end position="143"/>
    </location>
</feature>
<gene>
    <name evidence="3" type="ORF">GCM10022410_06890</name>
</gene>
<keyword evidence="2" id="KW-0472">Membrane</keyword>
<feature type="transmembrane region" description="Helical" evidence="2">
    <location>
        <begin position="186"/>
        <end position="207"/>
    </location>
</feature>
<proteinExistence type="predicted"/>
<dbReference type="RefSeq" id="WP_344910348.1">
    <property type="nucleotide sequence ID" value="NZ_BAABDL010000038.1"/>
</dbReference>